<keyword evidence="8" id="KW-0010">Activator</keyword>
<keyword evidence="5" id="KW-0862">Zinc</keyword>
<keyword evidence="10" id="KW-0539">Nucleus</keyword>
<evidence type="ECO:0000256" key="4">
    <source>
        <dbReference type="ARBA" id="ARBA00022771"/>
    </source>
</evidence>
<evidence type="ECO:0000256" key="8">
    <source>
        <dbReference type="ARBA" id="ARBA00023159"/>
    </source>
</evidence>
<dbReference type="CDD" id="cd19194">
    <property type="entry name" value="PR-SET_PRDM10"/>
    <property type="match status" value="1"/>
</dbReference>
<keyword evidence="7" id="KW-0238">DNA-binding</keyword>
<keyword evidence="2" id="KW-0479">Metal-binding</keyword>
<accession>A0A8C8UGY9</accession>
<name>A0A8C8UGY9_PERMB</name>
<feature type="region of interest" description="Disordered" evidence="11">
    <location>
        <begin position="107"/>
        <end position="162"/>
    </location>
</feature>
<reference evidence="13 14" key="1">
    <citation type="submission" date="2018-10" db="EMBL/GenBank/DDBJ databases">
        <title>Improved assembly of the deer mouse Peromyscus maniculatus genome.</title>
        <authorList>
            <person name="Lassance J.-M."/>
            <person name="Hoekstra H.E."/>
        </authorList>
    </citation>
    <scope>NUCLEOTIDE SEQUENCE [LARGE SCALE GENOMIC DNA]</scope>
</reference>
<evidence type="ECO:0000256" key="11">
    <source>
        <dbReference type="SAM" id="MobiDB-lite"/>
    </source>
</evidence>
<dbReference type="Gene3D" id="2.170.270.10">
    <property type="entry name" value="SET domain"/>
    <property type="match status" value="1"/>
</dbReference>
<dbReference type="GO" id="GO:0005634">
    <property type="term" value="C:nucleus"/>
    <property type="evidence" value="ECO:0007669"/>
    <property type="project" value="UniProtKB-SubCell"/>
</dbReference>
<evidence type="ECO:0000256" key="2">
    <source>
        <dbReference type="ARBA" id="ARBA00022723"/>
    </source>
</evidence>
<keyword evidence="9" id="KW-0804">Transcription</keyword>
<evidence type="ECO:0000259" key="12">
    <source>
        <dbReference type="PROSITE" id="PS50280"/>
    </source>
</evidence>
<dbReference type="Proteomes" id="UP000694547">
    <property type="component" value="Chromosome 7"/>
</dbReference>
<evidence type="ECO:0000313" key="13">
    <source>
        <dbReference type="Ensembl" id="ENSPEMP00000031701.1"/>
    </source>
</evidence>
<dbReference type="InterPro" id="IPR001214">
    <property type="entry name" value="SET_dom"/>
</dbReference>
<evidence type="ECO:0000256" key="10">
    <source>
        <dbReference type="ARBA" id="ARBA00023242"/>
    </source>
</evidence>
<reference evidence="13" key="2">
    <citation type="submission" date="2025-08" db="UniProtKB">
        <authorList>
            <consortium name="Ensembl"/>
        </authorList>
    </citation>
    <scope>IDENTIFICATION</scope>
</reference>
<evidence type="ECO:0000256" key="9">
    <source>
        <dbReference type="ARBA" id="ARBA00023163"/>
    </source>
</evidence>
<comment type="subcellular location">
    <subcellularLocation>
        <location evidence="1">Nucleus</location>
    </subcellularLocation>
</comment>
<proteinExistence type="predicted"/>
<dbReference type="GO" id="GO:0008270">
    <property type="term" value="F:zinc ion binding"/>
    <property type="evidence" value="ECO:0007669"/>
    <property type="project" value="UniProtKB-KW"/>
</dbReference>
<dbReference type="PROSITE" id="PS50280">
    <property type="entry name" value="SET"/>
    <property type="match status" value="1"/>
</dbReference>
<evidence type="ECO:0000256" key="1">
    <source>
        <dbReference type="ARBA" id="ARBA00004123"/>
    </source>
</evidence>
<evidence type="ECO:0000256" key="3">
    <source>
        <dbReference type="ARBA" id="ARBA00022737"/>
    </source>
</evidence>
<reference evidence="13" key="3">
    <citation type="submission" date="2025-09" db="UniProtKB">
        <authorList>
            <consortium name="Ensembl"/>
        </authorList>
    </citation>
    <scope>IDENTIFICATION</scope>
</reference>
<dbReference type="InterPro" id="IPR044403">
    <property type="entry name" value="PRDM10_PR/SET"/>
</dbReference>
<dbReference type="FunFam" id="2.170.270.10:FF:000007">
    <property type="entry name" value="PR domain zinc finger protein 10"/>
    <property type="match status" value="1"/>
</dbReference>
<dbReference type="Ensembl" id="ENSPEMT00000039499.1">
    <property type="protein sequence ID" value="ENSPEMP00000031701.1"/>
    <property type="gene ID" value="ENSPEMG00000014985.2"/>
</dbReference>
<dbReference type="InterPro" id="IPR046341">
    <property type="entry name" value="SET_dom_sf"/>
</dbReference>
<protein>
    <submittedName>
        <fullName evidence="13">PR domain containing 10</fullName>
    </submittedName>
</protein>
<keyword evidence="4" id="KW-0863">Zinc-finger</keyword>
<sequence>MDSKDESSHVWPTSADHEQNTAQVHFVPDAGTVAQIVYTDDQGRPPQQVVYTADGASYTSVDGPEHTLVYIHPVEAAQTLFTDPTQVAYVQQDATAQQVLPSIESVDASDPLATLQNPIARLDAKEEEEEEEDEDEDTEEEEEEDAEDTDVDDWQPDPPRPFDPHDLWCEECNNAHSSVCPKHGPLHPIPNRPVLTRARASLPLVLYIDRFLGGVFSKRRIPKRTQFGPVEGPLVRGSELKDCYIHLKVSLDKGDRKDRDLHEDLWFELSDETLCNWMMFVRPAQNHLEQNLVAYQYGHHVYYTTIKNVEPKQELKVLSRTHSSLLTVRTRALSYKRTLSW</sequence>
<dbReference type="GeneTree" id="ENSGT00940000158740"/>
<evidence type="ECO:0000313" key="14">
    <source>
        <dbReference type="Proteomes" id="UP000694547"/>
    </source>
</evidence>
<dbReference type="GO" id="GO:0003677">
    <property type="term" value="F:DNA binding"/>
    <property type="evidence" value="ECO:0007669"/>
    <property type="project" value="UniProtKB-KW"/>
</dbReference>
<keyword evidence="3" id="KW-0677">Repeat</keyword>
<feature type="compositionally biased region" description="Acidic residues" evidence="11">
    <location>
        <begin position="125"/>
        <end position="155"/>
    </location>
</feature>
<keyword evidence="14" id="KW-1185">Reference proteome</keyword>
<feature type="domain" description="SET" evidence="12">
    <location>
        <begin position="202"/>
        <end position="320"/>
    </location>
</feature>
<dbReference type="Pfam" id="PF21549">
    <property type="entry name" value="PRDM2_PR"/>
    <property type="match status" value="1"/>
</dbReference>
<dbReference type="AlphaFoldDB" id="A0A8C8UGY9"/>
<keyword evidence="6" id="KW-0805">Transcription regulation</keyword>
<evidence type="ECO:0000256" key="5">
    <source>
        <dbReference type="ARBA" id="ARBA00022833"/>
    </source>
</evidence>
<evidence type="ECO:0000256" key="7">
    <source>
        <dbReference type="ARBA" id="ARBA00023125"/>
    </source>
</evidence>
<organism evidence="13 14">
    <name type="scientific">Peromyscus maniculatus bairdii</name>
    <name type="common">Prairie deer mouse</name>
    <dbReference type="NCBI Taxonomy" id="230844"/>
    <lineage>
        <taxon>Eukaryota</taxon>
        <taxon>Metazoa</taxon>
        <taxon>Chordata</taxon>
        <taxon>Craniata</taxon>
        <taxon>Vertebrata</taxon>
        <taxon>Euteleostomi</taxon>
        <taxon>Mammalia</taxon>
        <taxon>Eutheria</taxon>
        <taxon>Euarchontoglires</taxon>
        <taxon>Glires</taxon>
        <taxon>Rodentia</taxon>
        <taxon>Myomorpha</taxon>
        <taxon>Muroidea</taxon>
        <taxon>Cricetidae</taxon>
        <taxon>Neotominae</taxon>
        <taxon>Peromyscus</taxon>
    </lineage>
</organism>
<evidence type="ECO:0000256" key="6">
    <source>
        <dbReference type="ARBA" id="ARBA00023015"/>
    </source>
</evidence>
<feature type="region of interest" description="Disordered" evidence="11">
    <location>
        <begin position="1"/>
        <end position="20"/>
    </location>
</feature>